<dbReference type="SMART" id="SM00054">
    <property type="entry name" value="EFh"/>
    <property type="match status" value="2"/>
</dbReference>
<reference evidence="4" key="2">
    <citation type="submission" date="2025-08" db="UniProtKB">
        <authorList>
            <consortium name="RefSeq"/>
        </authorList>
    </citation>
    <scope>IDENTIFICATION</scope>
    <source>
        <tissue evidence="4">Leaf</tissue>
    </source>
</reference>
<proteinExistence type="predicted"/>
<dbReference type="InterPro" id="IPR018247">
    <property type="entry name" value="EF_Hand_1_Ca_BS"/>
</dbReference>
<evidence type="ECO:0000259" key="2">
    <source>
        <dbReference type="PROSITE" id="PS50222"/>
    </source>
</evidence>
<evidence type="ECO:0000313" key="3">
    <source>
        <dbReference type="Proteomes" id="UP000694864"/>
    </source>
</evidence>
<dbReference type="PROSITE" id="PS00018">
    <property type="entry name" value="EF_HAND_1"/>
    <property type="match status" value="1"/>
</dbReference>
<dbReference type="Pfam" id="PF13499">
    <property type="entry name" value="EF-hand_7"/>
    <property type="match status" value="1"/>
</dbReference>
<dbReference type="InterPro" id="IPR002048">
    <property type="entry name" value="EF_hand_dom"/>
</dbReference>
<name>A0ABM1QQS7_CAMSA</name>
<protein>
    <submittedName>
        <fullName evidence="4">Calmodulin-like protein 2</fullName>
    </submittedName>
</protein>
<gene>
    <name evidence="4" type="primary">LOC109127951</name>
</gene>
<dbReference type="Gene3D" id="1.10.238.10">
    <property type="entry name" value="EF-hand"/>
    <property type="match status" value="1"/>
</dbReference>
<dbReference type="GeneID" id="109127951"/>
<dbReference type="InterPro" id="IPR011992">
    <property type="entry name" value="EF-hand-dom_pair"/>
</dbReference>
<keyword evidence="1" id="KW-0106">Calcium</keyword>
<feature type="domain" description="EF-hand" evidence="2">
    <location>
        <begin position="11"/>
        <end position="46"/>
    </location>
</feature>
<evidence type="ECO:0000313" key="4">
    <source>
        <dbReference type="RefSeq" id="XP_019089115.1"/>
    </source>
</evidence>
<dbReference type="Proteomes" id="UP000694864">
    <property type="component" value="Chromosome 12"/>
</dbReference>
<dbReference type="CDD" id="cd00051">
    <property type="entry name" value="EFh"/>
    <property type="match status" value="1"/>
</dbReference>
<organism evidence="3 4">
    <name type="scientific">Camelina sativa</name>
    <name type="common">False flax</name>
    <name type="synonym">Myagrum sativum</name>
    <dbReference type="NCBI Taxonomy" id="90675"/>
    <lineage>
        <taxon>Eukaryota</taxon>
        <taxon>Viridiplantae</taxon>
        <taxon>Streptophyta</taxon>
        <taxon>Embryophyta</taxon>
        <taxon>Tracheophyta</taxon>
        <taxon>Spermatophyta</taxon>
        <taxon>Magnoliopsida</taxon>
        <taxon>eudicotyledons</taxon>
        <taxon>Gunneridae</taxon>
        <taxon>Pentapetalae</taxon>
        <taxon>rosids</taxon>
        <taxon>malvids</taxon>
        <taxon>Brassicales</taxon>
        <taxon>Brassicaceae</taxon>
        <taxon>Camelineae</taxon>
        <taxon>Camelina</taxon>
    </lineage>
</organism>
<dbReference type="RefSeq" id="XP_019089115.1">
    <property type="nucleotide sequence ID" value="XM_019233570.1"/>
</dbReference>
<accession>A0ABM1QQS7</accession>
<dbReference type="PROSITE" id="PS50222">
    <property type="entry name" value="EF_HAND_2"/>
    <property type="match status" value="1"/>
</dbReference>
<keyword evidence="3" id="KW-1185">Reference proteome</keyword>
<reference evidence="3" key="1">
    <citation type="journal article" date="2014" name="Nat. Commun.">
        <title>The emerging biofuel crop Camelina sativa retains a highly undifferentiated hexaploid genome structure.</title>
        <authorList>
            <person name="Kagale S."/>
            <person name="Koh C."/>
            <person name="Nixon J."/>
            <person name="Bollina V."/>
            <person name="Clarke W.E."/>
            <person name="Tuteja R."/>
            <person name="Spillane C."/>
            <person name="Robinson S.J."/>
            <person name="Links M.G."/>
            <person name="Clarke C."/>
            <person name="Higgins E.E."/>
            <person name="Huebert T."/>
            <person name="Sharpe A.G."/>
            <person name="Parkin I.A."/>
        </authorList>
    </citation>
    <scope>NUCLEOTIDE SEQUENCE [LARGE SCALE GENOMIC DNA]</scope>
    <source>
        <strain evidence="3">cv. DH55</strain>
    </source>
</reference>
<sequence>MSRGSSNAFHEIERSITNAFRSADLNGSGKLGYHEFRRAIQAMKLMFHAEEVGHLLATHDLVGDGTISRESFIEIFKPSYKEAALLSAFASNKTDDDGFLGLKQLRLALIHLGLNLSEVEAYNLSRRCNDATGAFYKPVKVSFRSFCKLTSRACIYLHQANIHPGGGIWPAGMSL</sequence>
<evidence type="ECO:0000256" key="1">
    <source>
        <dbReference type="ARBA" id="ARBA00022837"/>
    </source>
</evidence>
<dbReference type="SUPFAM" id="SSF47473">
    <property type="entry name" value="EF-hand"/>
    <property type="match status" value="1"/>
</dbReference>